<reference evidence="1 2" key="1">
    <citation type="submission" date="2023-08" db="EMBL/GenBank/DDBJ databases">
        <title>A Necator americanus chromosomal reference genome.</title>
        <authorList>
            <person name="Ilik V."/>
            <person name="Petrzelkova K.J."/>
            <person name="Pardy F."/>
            <person name="Fuh T."/>
            <person name="Niatou-Singa F.S."/>
            <person name="Gouil Q."/>
            <person name="Baker L."/>
            <person name="Ritchie M.E."/>
            <person name="Jex A.R."/>
            <person name="Gazzola D."/>
            <person name="Li H."/>
            <person name="Toshio Fujiwara R."/>
            <person name="Zhan B."/>
            <person name="Aroian R.V."/>
            <person name="Pafco B."/>
            <person name="Schwarz E.M."/>
        </authorList>
    </citation>
    <scope>NUCLEOTIDE SEQUENCE [LARGE SCALE GENOMIC DNA]</scope>
    <source>
        <strain evidence="1 2">Aroian</strain>
        <tissue evidence="1">Whole animal</tissue>
    </source>
</reference>
<organism evidence="1 2">
    <name type="scientific">Necator americanus</name>
    <name type="common">Human hookworm</name>
    <dbReference type="NCBI Taxonomy" id="51031"/>
    <lineage>
        <taxon>Eukaryota</taxon>
        <taxon>Metazoa</taxon>
        <taxon>Ecdysozoa</taxon>
        <taxon>Nematoda</taxon>
        <taxon>Chromadorea</taxon>
        <taxon>Rhabditida</taxon>
        <taxon>Rhabditina</taxon>
        <taxon>Rhabditomorpha</taxon>
        <taxon>Strongyloidea</taxon>
        <taxon>Ancylostomatidae</taxon>
        <taxon>Bunostominae</taxon>
        <taxon>Necator</taxon>
    </lineage>
</organism>
<gene>
    <name evidence="1" type="primary">Necator_chrV.g17628</name>
    <name evidence="1" type="ORF">RB195_012838</name>
</gene>
<proteinExistence type="predicted"/>
<keyword evidence="2" id="KW-1185">Reference proteome</keyword>
<comment type="caution">
    <text evidence="1">The sequence shown here is derived from an EMBL/GenBank/DDBJ whole genome shotgun (WGS) entry which is preliminary data.</text>
</comment>
<evidence type="ECO:0000313" key="2">
    <source>
        <dbReference type="Proteomes" id="UP001303046"/>
    </source>
</evidence>
<sequence length="82" mass="9296">MRCGHVQSMVQNRARVGQALHPFGVDKKTVEVLDIQRTTAKIETSQKNKDVGKSPGCTSDYYDTTCYAIEHEQFRRCSKFAV</sequence>
<dbReference type="Proteomes" id="UP001303046">
    <property type="component" value="Unassembled WGS sequence"/>
</dbReference>
<accession>A0ABR1DTI1</accession>
<name>A0ABR1DTI1_NECAM</name>
<protein>
    <submittedName>
        <fullName evidence="1">Uncharacterized protein</fullName>
    </submittedName>
</protein>
<dbReference type="EMBL" id="JAVFWL010000005">
    <property type="protein sequence ID" value="KAK6753488.1"/>
    <property type="molecule type" value="Genomic_DNA"/>
</dbReference>
<evidence type="ECO:0000313" key="1">
    <source>
        <dbReference type="EMBL" id="KAK6753488.1"/>
    </source>
</evidence>